<name>A0AAJ4B1N8_PSESX</name>
<dbReference type="RefSeq" id="WP_024660223.1">
    <property type="nucleotide sequence ID" value="NZ_CP047267.1"/>
</dbReference>
<dbReference type="AlphaFoldDB" id="A0AAJ4B1N8"/>
<gene>
    <name evidence="1" type="ORF">N026_14640</name>
</gene>
<dbReference type="EMBL" id="CP047267">
    <property type="protein sequence ID" value="QHF08637.1"/>
    <property type="molecule type" value="Genomic_DNA"/>
</dbReference>
<evidence type="ECO:0000313" key="1">
    <source>
        <dbReference type="EMBL" id="QHF08637.1"/>
    </source>
</evidence>
<reference evidence="1 2" key="1">
    <citation type="journal article" date="2014" name="Genome Announc.">
        <title>Draft Genome Sequences of a Phylogenetically Diverse Suite of Pseudomonas syringae Strains from Multiple Source Populations.</title>
        <authorList>
            <person name="Baltrus D.A."/>
            <person name="Yourstone S."/>
            <person name="Lind A."/>
            <person name="Guilbaud C."/>
            <person name="Sands D.C."/>
            <person name="Jones C.D."/>
            <person name="Morris C.E."/>
            <person name="Dangl J.L."/>
        </authorList>
    </citation>
    <scope>NUCLEOTIDE SEQUENCE [LARGE SCALE GENOMIC DNA]</scope>
    <source>
        <strain evidence="1 2">UB303</strain>
    </source>
</reference>
<proteinExistence type="predicted"/>
<sequence length="82" mass="9059">MDSNTESQLLQDVTKLRVMVSRLTALTVGNTDAILNLSLALAEDTDLPLHAREKAIDVFKSMDVQMELLQEISVIMETNGGR</sequence>
<protein>
    <submittedName>
        <fullName evidence="1">Uncharacterized protein</fullName>
    </submittedName>
</protein>
<accession>A0AAJ4B1N8</accession>
<organism evidence="1 2">
    <name type="scientific">Pseudomonas syringae UB303</name>
    <dbReference type="NCBI Taxonomy" id="1357287"/>
    <lineage>
        <taxon>Bacteria</taxon>
        <taxon>Pseudomonadati</taxon>
        <taxon>Pseudomonadota</taxon>
        <taxon>Gammaproteobacteria</taxon>
        <taxon>Pseudomonadales</taxon>
        <taxon>Pseudomonadaceae</taxon>
        <taxon>Pseudomonas</taxon>
        <taxon>Pseudomonas syringae</taxon>
    </lineage>
</organism>
<dbReference type="Proteomes" id="UP000464688">
    <property type="component" value="Chromosome"/>
</dbReference>
<evidence type="ECO:0000313" key="2">
    <source>
        <dbReference type="Proteomes" id="UP000464688"/>
    </source>
</evidence>